<accession>A0A085LNV3</accession>
<organism evidence="1 2">
    <name type="scientific">Trichuris suis</name>
    <name type="common">pig whipworm</name>
    <dbReference type="NCBI Taxonomy" id="68888"/>
    <lineage>
        <taxon>Eukaryota</taxon>
        <taxon>Metazoa</taxon>
        <taxon>Ecdysozoa</taxon>
        <taxon>Nematoda</taxon>
        <taxon>Enoplea</taxon>
        <taxon>Dorylaimia</taxon>
        <taxon>Trichinellida</taxon>
        <taxon>Trichuridae</taxon>
        <taxon>Trichuris</taxon>
    </lineage>
</organism>
<sequence length="103" mass="12273">MEYHDMFEISVVVRRQQISRKALTAPRMKMMSHYSFTYRYKVITQIRPQNCRHQNYVVRKEFDSSEVALIVIRNQERMCFTMFISVVSRGNCAKSSSRAPRLC</sequence>
<dbReference type="EMBL" id="KL363360">
    <property type="protein sequence ID" value="KFD46649.1"/>
    <property type="molecule type" value="Genomic_DNA"/>
</dbReference>
<protein>
    <submittedName>
        <fullName evidence="1">Uncharacterized protein</fullName>
    </submittedName>
</protein>
<proteinExistence type="predicted"/>
<reference evidence="1 2" key="1">
    <citation type="journal article" date="2014" name="Nat. Genet.">
        <title>Genome and transcriptome of the porcine whipworm Trichuris suis.</title>
        <authorList>
            <person name="Jex A.R."/>
            <person name="Nejsum P."/>
            <person name="Schwarz E.M."/>
            <person name="Hu L."/>
            <person name="Young N.D."/>
            <person name="Hall R.S."/>
            <person name="Korhonen P.K."/>
            <person name="Liao S."/>
            <person name="Thamsborg S."/>
            <person name="Xia J."/>
            <person name="Xu P."/>
            <person name="Wang S."/>
            <person name="Scheerlinck J.P."/>
            <person name="Hofmann A."/>
            <person name="Sternberg P.W."/>
            <person name="Wang J."/>
            <person name="Gasser R.B."/>
        </authorList>
    </citation>
    <scope>NUCLEOTIDE SEQUENCE [LARGE SCALE GENOMIC DNA]</scope>
    <source>
        <strain evidence="1">DCEP-RM93M</strain>
    </source>
</reference>
<evidence type="ECO:0000313" key="2">
    <source>
        <dbReference type="Proteomes" id="UP000030764"/>
    </source>
</evidence>
<keyword evidence="2" id="KW-1185">Reference proteome</keyword>
<evidence type="ECO:0000313" key="1">
    <source>
        <dbReference type="EMBL" id="KFD46649.1"/>
    </source>
</evidence>
<name>A0A085LNV3_9BILA</name>
<dbReference type="AlphaFoldDB" id="A0A085LNV3"/>
<gene>
    <name evidence="1" type="ORF">M513_12504</name>
</gene>
<dbReference type="Proteomes" id="UP000030764">
    <property type="component" value="Unassembled WGS sequence"/>
</dbReference>